<evidence type="ECO:0000313" key="6">
    <source>
        <dbReference type="EMBL" id="GAG27881.1"/>
    </source>
</evidence>
<proteinExistence type="inferred from homology"/>
<keyword evidence="3" id="KW-0687">Ribonucleoprotein</keyword>
<reference evidence="6" key="1">
    <citation type="journal article" date="2014" name="Front. Microbiol.">
        <title>High frequency of phylogenetically diverse reductive dehalogenase-homologous genes in deep subseafloor sedimentary metagenomes.</title>
        <authorList>
            <person name="Kawai M."/>
            <person name="Futagami T."/>
            <person name="Toyoda A."/>
            <person name="Takaki Y."/>
            <person name="Nishi S."/>
            <person name="Hori S."/>
            <person name="Arai W."/>
            <person name="Tsubouchi T."/>
            <person name="Morono Y."/>
            <person name="Uchiyama I."/>
            <person name="Ito T."/>
            <person name="Fujiyama A."/>
            <person name="Inagaki F."/>
            <person name="Takami H."/>
        </authorList>
    </citation>
    <scope>NUCLEOTIDE SEQUENCE</scope>
    <source>
        <strain evidence="6">Expedition CK06-06</strain>
    </source>
</reference>
<keyword evidence="2" id="KW-0689">Ribosomal protein</keyword>
<dbReference type="Gene3D" id="2.40.50.140">
    <property type="entry name" value="Nucleic acid-binding proteins"/>
    <property type="match status" value="1"/>
</dbReference>
<dbReference type="InterPro" id="IPR012340">
    <property type="entry name" value="NA-bd_OB-fold"/>
</dbReference>
<dbReference type="GO" id="GO:1990904">
    <property type="term" value="C:ribonucleoprotein complex"/>
    <property type="evidence" value="ECO:0007669"/>
    <property type="project" value="UniProtKB-KW"/>
</dbReference>
<feature type="compositionally biased region" description="Basic and acidic residues" evidence="4">
    <location>
        <begin position="97"/>
        <end position="118"/>
    </location>
</feature>
<feature type="domain" description="S1 motif" evidence="5">
    <location>
        <begin position="17"/>
        <end position="85"/>
    </location>
</feature>
<dbReference type="CDD" id="cd04472">
    <property type="entry name" value="S1_PNPase"/>
    <property type="match status" value="1"/>
</dbReference>
<dbReference type="FunFam" id="2.40.50.140:FF:000189">
    <property type="entry name" value="Polyribonucleotide nucleotidyltransferase, putative"/>
    <property type="match status" value="1"/>
</dbReference>
<accession>X0XSN6</accession>
<dbReference type="SMART" id="SM00316">
    <property type="entry name" value="S1"/>
    <property type="match status" value="1"/>
</dbReference>
<dbReference type="InterPro" id="IPR003029">
    <property type="entry name" value="S1_domain"/>
</dbReference>
<sequence length="118" mass="12865">EQARDEIKEMTREIEIGEVITGKVVSTTTFGAFVEVAPGRDGLVHISELAHEHVAKTEDVVRIGDEVKVKVIDIDPEGKIRLSRKALLDSPPGGARSDSRRGNDRSGGRGRGYDRSSK</sequence>
<dbReference type="GO" id="GO:0006412">
    <property type="term" value="P:translation"/>
    <property type="evidence" value="ECO:0007669"/>
    <property type="project" value="TreeGrafter"/>
</dbReference>
<evidence type="ECO:0000256" key="3">
    <source>
        <dbReference type="ARBA" id="ARBA00023274"/>
    </source>
</evidence>
<evidence type="ECO:0000256" key="4">
    <source>
        <dbReference type="SAM" id="MobiDB-lite"/>
    </source>
</evidence>
<feature type="non-terminal residue" evidence="6">
    <location>
        <position position="1"/>
    </location>
</feature>
<feature type="region of interest" description="Disordered" evidence="4">
    <location>
        <begin position="83"/>
        <end position="118"/>
    </location>
</feature>
<protein>
    <recommendedName>
        <fullName evidence="5">S1 motif domain-containing protein</fullName>
    </recommendedName>
</protein>
<dbReference type="GO" id="GO:0003729">
    <property type="term" value="F:mRNA binding"/>
    <property type="evidence" value="ECO:0007669"/>
    <property type="project" value="TreeGrafter"/>
</dbReference>
<dbReference type="GO" id="GO:0003735">
    <property type="term" value="F:structural constituent of ribosome"/>
    <property type="evidence" value="ECO:0007669"/>
    <property type="project" value="TreeGrafter"/>
</dbReference>
<evidence type="ECO:0000259" key="5">
    <source>
        <dbReference type="PROSITE" id="PS50126"/>
    </source>
</evidence>
<dbReference type="GO" id="GO:0005840">
    <property type="term" value="C:ribosome"/>
    <property type="evidence" value="ECO:0007669"/>
    <property type="project" value="UniProtKB-KW"/>
</dbReference>
<comment type="caution">
    <text evidence="6">The sequence shown here is derived from an EMBL/GenBank/DDBJ whole genome shotgun (WGS) entry which is preliminary data.</text>
</comment>
<dbReference type="PANTHER" id="PTHR10724:SF7">
    <property type="entry name" value="SMALL RIBOSOMAL SUBUNIT PROTEIN BS1C"/>
    <property type="match status" value="1"/>
</dbReference>
<dbReference type="PANTHER" id="PTHR10724">
    <property type="entry name" value="30S RIBOSOMAL PROTEIN S1"/>
    <property type="match status" value="1"/>
</dbReference>
<comment type="similarity">
    <text evidence="1">Belongs to the bacterial ribosomal protein bS1 family.</text>
</comment>
<evidence type="ECO:0000256" key="2">
    <source>
        <dbReference type="ARBA" id="ARBA00022980"/>
    </source>
</evidence>
<organism evidence="6">
    <name type="scientific">marine sediment metagenome</name>
    <dbReference type="NCBI Taxonomy" id="412755"/>
    <lineage>
        <taxon>unclassified sequences</taxon>
        <taxon>metagenomes</taxon>
        <taxon>ecological metagenomes</taxon>
    </lineage>
</organism>
<dbReference type="SUPFAM" id="SSF50249">
    <property type="entry name" value="Nucleic acid-binding proteins"/>
    <property type="match status" value="1"/>
</dbReference>
<dbReference type="EMBL" id="BARS01031099">
    <property type="protein sequence ID" value="GAG27881.1"/>
    <property type="molecule type" value="Genomic_DNA"/>
</dbReference>
<gene>
    <name evidence="6" type="ORF">S01H1_48424</name>
</gene>
<name>X0XSN6_9ZZZZ</name>
<dbReference type="PROSITE" id="PS50126">
    <property type="entry name" value="S1"/>
    <property type="match status" value="1"/>
</dbReference>
<dbReference type="AlphaFoldDB" id="X0XSN6"/>
<dbReference type="InterPro" id="IPR050437">
    <property type="entry name" value="Ribos_protein_bS1-like"/>
</dbReference>
<evidence type="ECO:0000256" key="1">
    <source>
        <dbReference type="ARBA" id="ARBA00006767"/>
    </source>
</evidence>
<dbReference type="Pfam" id="PF00575">
    <property type="entry name" value="S1"/>
    <property type="match status" value="1"/>
</dbReference>